<dbReference type="InterPro" id="IPR011990">
    <property type="entry name" value="TPR-like_helical_dom_sf"/>
</dbReference>
<organism evidence="7 8">
    <name type="scientific">Dissostichus mawsoni</name>
    <name type="common">Antarctic cod</name>
    <dbReference type="NCBI Taxonomy" id="36200"/>
    <lineage>
        <taxon>Eukaryota</taxon>
        <taxon>Metazoa</taxon>
        <taxon>Chordata</taxon>
        <taxon>Craniata</taxon>
        <taxon>Vertebrata</taxon>
        <taxon>Euteleostomi</taxon>
        <taxon>Actinopterygii</taxon>
        <taxon>Neopterygii</taxon>
        <taxon>Teleostei</taxon>
        <taxon>Neoteleostei</taxon>
        <taxon>Acanthomorphata</taxon>
        <taxon>Eupercaria</taxon>
        <taxon>Perciformes</taxon>
        <taxon>Notothenioidei</taxon>
        <taxon>Nototheniidae</taxon>
        <taxon>Dissostichus</taxon>
    </lineage>
</organism>
<dbReference type="AlphaFoldDB" id="A0A7J5XA96"/>
<reference evidence="7 8" key="1">
    <citation type="submission" date="2020-03" db="EMBL/GenBank/DDBJ databases">
        <title>Dissostichus mawsoni Genome sequencing and assembly.</title>
        <authorList>
            <person name="Park H."/>
        </authorList>
    </citation>
    <scope>NUCLEOTIDE SEQUENCE [LARGE SCALE GENOMIC DNA]</scope>
    <source>
        <strain evidence="7">DM0001</strain>
        <tissue evidence="7">Muscle</tissue>
    </source>
</reference>
<keyword evidence="2" id="KW-0963">Cytoplasm</keyword>
<evidence type="ECO:0000256" key="6">
    <source>
        <dbReference type="SAM" id="MobiDB-lite"/>
    </source>
</evidence>
<dbReference type="PROSITE" id="PS50005">
    <property type="entry name" value="TPR"/>
    <property type="match status" value="2"/>
</dbReference>
<feature type="region of interest" description="Disordered" evidence="6">
    <location>
        <begin position="28"/>
        <end position="141"/>
    </location>
</feature>
<dbReference type="Proteomes" id="UP000518266">
    <property type="component" value="Unassembled WGS sequence"/>
</dbReference>
<gene>
    <name evidence="7" type="ORF">F7725_025134</name>
</gene>
<dbReference type="SUPFAM" id="SSF48452">
    <property type="entry name" value="TPR-like"/>
    <property type="match status" value="2"/>
</dbReference>
<proteinExistence type="predicted"/>
<dbReference type="Gene3D" id="1.25.40.10">
    <property type="entry name" value="Tetratricopeptide repeat domain"/>
    <property type="match status" value="2"/>
</dbReference>
<dbReference type="OrthoDB" id="2942533at2759"/>
<evidence type="ECO:0000313" key="8">
    <source>
        <dbReference type="Proteomes" id="UP000518266"/>
    </source>
</evidence>
<keyword evidence="8" id="KW-1185">Reference proteome</keyword>
<feature type="repeat" description="TPR" evidence="5">
    <location>
        <begin position="361"/>
        <end position="394"/>
    </location>
</feature>
<evidence type="ECO:0000256" key="1">
    <source>
        <dbReference type="ARBA" id="ARBA00004496"/>
    </source>
</evidence>
<feature type="compositionally biased region" description="Low complexity" evidence="6">
    <location>
        <begin position="83"/>
        <end position="93"/>
    </location>
</feature>
<dbReference type="EMBL" id="JAAKFY010000026">
    <property type="protein sequence ID" value="KAF3833930.1"/>
    <property type="molecule type" value="Genomic_DNA"/>
</dbReference>
<evidence type="ECO:0000313" key="7">
    <source>
        <dbReference type="EMBL" id="KAF3833930.1"/>
    </source>
</evidence>
<name>A0A7J5XA96_DISMA</name>
<dbReference type="SMART" id="SM00028">
    <property type="entry name" value="TPR"/>
    <property type="match status" value="6"/>
</dbReference>
<protein>
    <recommendedName>
        <fullName evidence="9">Sperm associated antigen 1a</fullName>
    </recommendedName>
</protein>
<evidence type="ECO:0000256" key="3">
    <source>
        <dbReference type="ARBA" id="ARBA00022737"/>
    </source>
</evidence>
<dbReference type="InterPro" id="IPR019734">
    <property type="entry name" value="TPR_rpt"/>
</dbReference>
<dbReference type="GO" id="GO:0005829">
    <property type="term" value="C:cytosol"/>
    <property type="evidence" value="ECO:0007669"/>
    <property type="project" value="TreeGrafter"/>
</dbReference>
<keyword evidence="3" id="KW-0677">Repeat</keyword>
<dbReference type="PANTHER" id="PTHR45984">
    <property type="entry name" value="RNA (RNA) POLYMERASE II ASSOCIATED PROTEIN HOMOLOG"/>
    <property type="match status" value="1"/>
</dbReference>
<comment type="subcellular location">
    <subcellularLocation>
        <location evidence="1">Cytoplasm</location>
    </subcellularLocation>
</comment>
<sequence>MRSNPRLSHQILLQHCIAVALPPPGACPSEIPSQAGSDVAAALRERDRQRQGGRKSLTHCGGSTAMGNAQDKPPGSGGGGGRSDQAAAGSGTRSRGGGGAEKPHRAPGKGVVNGSQRENSPAGGQQRQHSPAVDTSYLDAPAGALPPHLARLKNAGNHLFKNGQFGDALEKYTQAIDGCAEAGIDSPEDLGILYSNRAACFLKDGNSTECIQDCTKALELQPYSLKPLLRRAMAYETLERYKKAYVDYKTVLQVDTGVQSARDSVHRITKMLIDEEGPQWRENLPEIPTVPLSVQLEHRDKPVSAEVAQARAARAAQDEATKKEARFTLLKREGNDLVKKGTFQKAMEKYTECLALKPEECALYTNRSICFLKLNRFEEAKQDCDSALQLEPGNKKAFYRRALAYKGLQVPDYLSASSDLQEVLQLDPNVREAELELEEVTGLLRQSLMDSTAHTPRIRGKLKHPYLKLFLNILNHYPFFVNTVRLSSFQISHTSL</sequence>
<evidence type="ECO:0008006" key="9">
    <source>
        <dbReference type="Google" id="ProtNLM"/>
    </source>
</evidence>
<evidence type="ECO:0000256" key="2">
    <source>
        <dbReference type="ARBA" id="ARBA00022490"/>
    </source>
</evidence>
<feature type="repeat" description="TPR" evidence="5">
    <location>
        <begin position="327"/>
        <end position="360"/>
    </location>
</feature>
<evidence type="ECO:0000256" key="5">
    <source>
        <dbReference type="PROSITE-ProRule" id="PRU00339"/>
    </source>
</evidence>
<dbReference type="InterPro" id="IPR051982">
    <property type="entry name" value="CiliaryAsmbly_MitoImport"/>
</dbReference>
<comment type="caution">
    <text evidence="7">The sequence shown here is derived from an EMBL/GenBank/DDBJ whole genome shotgun (WGS) entry which is preliminary data.</text>
</comment>
<evidence type="ECO:0000256" key="4">
    <source>
        <dbReference type="ARBA" id="ARBA00022803"/>
    </source>
</evidence>
<dbReference type="PANTHER" id="PTHR45984:SF3">
    <property type="entry name" value="SPERM-ASSOCIATED ANTIGEN 1"/>
    <property type="match status" value="1"/>
</dbReference>
<feature type="compositionally biased region" description="Polar residues" evidence="6">
    <location>
        <begin position="113"/>
        <end position="129"/>
    </location>
</feature>
<dbReference type="Pfam" id="PF13181">
    <property type="entry name" value="TPR_8"/>
    <property type="match status" value="1"/>
</dbReference>
<keyword evidence="4 5" id="KW-0802">TPR repeat</keyword>
<accession>A0A7J5XA96</accession>
<dbReference type="FunFam" id="1.25.40.10:FF:000221">
    <property type="entry name" value="Mitochondrial import receptor subunit TOM34"/>
    <property type="match status" value="1"/>
</dbReference>